<evidence type="ECO:0000256" key="1">
    <source>
        <dbReference type="ARBA" id="ARBA00004604"/>
    </source>
</evidence>
<dbReference type="GO" id="GO:0000462">
    <property type="term" value="P:maturation of SSU-rRNA from tricistronic rRNA transcript (SSU-rRNA, 5.8S rRNA, LSU-rRNA)"/>
    <property type="evidence" value="ECO:0007669"/>
    <property type="project" value="InterPro"/>
</dbReference>
<reference evidence="6 7" key="1">
    <citation type="journal article" date="2014" name="BMC Genomics">
        <title>Comparative genomics of the major fungal agents of human and animal Sporotrichosis: Sporothrix schenckii and Sporothrix brasiliensis.</title>
        <authorList>
            <person name="Teixeira M.M."/>
            <person name="de Almeida L.G."/>
            <person name="Kubitschek-Barreira P."/>
            <person name="Alves F.L."/>
            <person name="Kioshima E.S."/>
            <person name="Abadio A.K."/>
            <person name="Fernandes L."/>
            <person name="Derengowski L.S."/>
            <person name="Ferreira K.S."/>
            <person name="Souza R.C."/>
            <person name="Ruiz J.C."/>
            <person name="de Andrade N.C."/>
            <person name="Paes H.C."/>
            <person name="Nicola A.M."/>
            <person name="Albuquerque P."/>
            <person name="Gerber A.L."/>
            <person name="Martins V.P."/>
            <person name="Peconick L.D."/>
            <person name="Neto A.V."/>
            <person name="Chaucanez C.B."/>
            <person name="Silva P.A."/>
            <person name="Cunha O.L."/>
            <person name="de Oliveira F.F."/>
            <person name="dos Santos T.C."/>
            <person name="Barros A.L."/>
            <person name="Soares M.A."/>
            <person name="de Oliveira L.M."/>
            <person name="Marini M.M."/>
            <person name="Villalobos-Duno H."/>
            <person name="Cunha M.M."/>
            <person name="de Hoog S."/>
            <person name="da Silveira J.F."/>
            <person name="Henrissat B."/>
            <person name="Nino-Vega G.A."/>
            <person name="Cisalpino P.S."/>
            <person name="Mora-Montes H.M."/>
            <person name="Almeida S.R."/>
            <person name="Stajich J.E."/>
            <person name="Lopes-Bezerra L.M."/>
            <person name="Vasconcelos A.T."/>
            <person name="Felipe M.S."/>
        </authorList>
    </citation>
    <scope>NUCLEOTIDE SEQUENCE [LARGE SCALE GENOMIC DNA]</scope>
    <source>
        <strain evidence="6 7">1099-18</strain>
    </source>
</reference>
<dbReference type="GO" id="GO:0030686">
    <property type="term" value="C:90S preribosome"/>
    <property type="evidence" value="ECO:0007669"/>
    <property type="project" value="InterPro"/>
</dbReference>
<proteinExistence type="inferred from homology"/>
<evidence type="ECO:0000313" key="6">
    <source>
        <dbReference type="EMBL" id="KJR83698.1"/>
    </source>
</evidence>
<protein>
    <recommendedName>
        <fullName evidence="3">Ribosome biogenesis protein SLX9</fullName>
    </recommendedName>
</protein>
<reference evidence="6 7" key="2">
    <citation type="journal article" date="2015" name="Eukaryot. Cell">
        <title>Asexual propagation of a virulent clone complex in a human and feline outbreak of sporotrichosis.</title>
        <authorList>
            <person name="Teixeira Mde M."/>
            <person name="Rodrigues A.M."/>
            <person name="Tsui C.K."/>
            <person name="de Almeida L.G."/>
            <person name="Van Diepeningen A.D."/>
            <person name="van den Ende B.G."/>
            <person name="Fernandes G.F."/>
            <person name="Kano R."/>
            <person name="Hamelin R.C."/>
            <person name="Lopes-Bezerra L.M."/>
            <person name="Vasconcelos A.T."/>
            <person name="de Hoog S."/>
            <person name="de Camargo Z.P."/>
            <person name="Felipe M.S."/>
        </authorList>
    </citation>
    <scope>NUCLEOTIDE SEQUENCE [LARGE SCALE GENOMIC DNA]</scope>
    <source>
        <strain evidence="6 7">1099-18</strain>
    </source>
</reference>
<organism evidence="6 7">
    <name type="scientific">Sporothrix schenckii 1099-18</name>
    <dbReference type="NCBI Taxonomy" id="1397361"/>
    <lineage>
        <taxon>Eukaryota</taxon>
        <taxon>Fungi</taxon>
        <taxon>Dikarya</taxon>
        <taxon>Ascomycota</taxon>
        <taxon>Pezizomycotina</taxon>
        <taxon>Sordariomycetes</taxon>
        <taxon>Sordariomycetidae</taxon>
        <taxon>Ophiostomatales</taxon>
        <taxon>Ophiostomataceae</taxon>
        <taxon>Sporothrix</taxon>
    </lineage>
</organism>
<sequence length="219" mass="24435">MSHRAKALARIADPTLPRKVHRDDNTVSDAFLHSKRDKQLIRKATFRARVLDKAGPTTKPLKRRRPSKKLVATLESLADSLPEIDTPSKTDAAAENAENAEYAEWDGIKRRRRQQSLKTRPGSLKRKEKVVQAEIARFGQNLAQLTAVKEDVVQSTDGAMMDVEDKDKGNDKDEDAEAERGPTADAPATARQSTANRFALLRNYITMTMEQNPAFAKQG</sequence>
<keyword evidence="4" id="KW-0539">Nucleus</keyword>
<dbReference type="VEuPathDB" id="FungiDB:SPSK_00175"/>
<dbReference type="KEGG" id="ssck:SPSK_00175"/>
<evidence type="ECO:0000256" key="5">
    <source>
        <dbReference type="SAM" id="MobiDB-lite"/>
    </source>
</evidence>
<dbReference type="EMBL" id="AXCR01000009">
    <property type="protein sequence ID" value="KJR83698.1"/>
    <property type="molecule type" value="Genomic_DNA"/>
</dbReference>
<comment type="subcellular location">
    <subcellularLocation>
        <location evidence="1">Nucleus</location>
        <location evidence="1">Nucleolus</location>
    </subcellularLocation>
</comment>
<dbReference type="Pfam" id="PF15341">
    <property type="entry name" value="SLX9"/>
    <property type="match status" value="1"/>
</dbReference>
<dbReference type="GO" id="GO:0030688">
    <property type="term" value="C:preribosome, small subunit precursor"/>
    <property type="evidence" value="ECO:0007669"/>
    <property type="project" value="InterPro"/>
</dbReference>
<dbReference type="RefSeq" id="XP_016586374.1">
    <property type="nucleotide sequence ID" value="XM_016727155.1"/>
</dbReference>
<evidence type="ECO:0000256" key="3">
    <source>
        <dbReference type="ARBA" id="ARBA00021321"/>
    </source>
</evidence>
<dbReference type="AlphaFoldDB" id="A0A0F2M1V9"/>
<accession>A0A0F2M1V9</accession>
<name>A0A0F2M1V9_SPOSC</name>
<evidence type="ECO:0000256" key="2">
    <source>
        <dbReference type="ARBA" id="ARBA00011022"/>
    </source>
</evidence>
<comment type="caution">
    <text evidence="6">The sequence shown here is derived from an EMBL/GenBank/DDBJ whole genome shotgun (WGS) entry which is preliminary data.</text>
</comment>
<comment type="similarity">
    <text evidence="2">Belongs to the SLX9 family.</text>
</comment>
<evidence type="ECO:0000256" key="4">
    <source>
        <dbReference type="ARBA" id="ARBA00023242"/>
    </source>
</evidence>
<dbReference type="InterPro" id="IPR028160">
    <property type="entry name" value="Slx9-like"/>
</dbReference>
<dbReference type="GeneID" id="27662432"/>
<feature type="region of interest" description="Disordered" evidence="5">
    <location>
        <begin position="156"/>
        <end position="193"/>
    </location>
</feature>
<dbReference type="GO" id="GO:0005730">
    <property type="term" value="C:nucleolus"/>
    <property type="evidence" value="ECO:0007669"/>
    <property type="project" value="UniProtKB-SubCell"/>
</dbReference>
<dbReference type="OrthoDB" id="5429132at2759"/>
<gene>
    <name evidence="6" type="ORF">SPSK_00175</name>
</gene>
<evidence type="ECO:0000313" key="7">
    <source>
        <dbReference type="Proteomes" id="UP000033710"/>
    </source>
</evidence>
<dbReference type="Proteomes" id="UP000033710">
    <property type="component" value="Unassembled WGS sequence"/>
</dbReference>